<dbReference type="EMBL" id="FNVQ01000001">
    <property type="protein sequence ID" value="SEF90313.1"/>
    <property type="molecule type" value="Genomic_DNA"/>
</dbReference>
<protein>
    <submittedName>
        <fullName evidence="1">Uncharacterized protein</fullName>
    </submittedName>
</protein>
<reference evidence="1 2" key="1">
    <citation type="submission" date="2016-10" db="EMBL/GenBank/DDBJ databases">
        <authorList>
            <person name="de Groot N.N."/>
        </authorList>
    </citation>
    <scope>NUCLEOTIDE SEQUENCE [LARGE SCALE GENOMIC DNA]</scope>
    <source>
        <strain evidence="1 2">DSM 22012</strain>
    </source>
</reference>
<proteinExistence type="predicted"/>
<dbReference type="Proteomes" id="UP000236745">
    <property type="component" value="Unassembled WGS sequence"/>
</dbReference>
<evidence type="ECO:0000313" key="1">
    <source>
        <dbReference type="EMBL" id="SEF90313.1"/>
    </source>
</evidence>
<sequence length="470" mass="53774">MNPYLLLRTRTKEIFPECFPADKDSRLERQSKLQALRARTLLSPEERLFLFRLCELYQRKGAQSLTWTVRKLAAETHSTSGVTSYVLQLLKNSESLVSDLFAATGGRPKKSYIFTPKFSDPISNRFDRREYIPIRKLQKFLISAKSENNAGDKIGRASSWLLAVMLEHADEKGRLDALSHSDIRDLTGMTSERLRSQIRTLMKHGFIRAVVPGANGHVFCRKANTVYHLNLFHPFFGASRISGFHLVIHRCTYDQGHPERWLEGRTDDSDGVFVKLYLQDLAQEAVRKRVQSVLDYNVSEMLSRYKGFFGPFDGSAERVGKMTKRYHQSRKRKEQVELTIEGFVRMQSACMDKESIEAWPSLTYDAFLEQMTIDASSQARIIRDLLKHCTNDLDGQALSDFRFSILPAEPFIGPTRVRAKSLRIDVFPTNTESVSERLWVCSNASGKGWQIRKSPELIALGKNGYEIVTQ</sequence>
<name>A0A1H5VT51_9GAMM</name>
<dbReference type="RefSeq" id="WP_104001785.1">
    <property type="nucleotide sequence ID" value="NZ_FNVQ01000001.1"/>
</dbReference>
<keyword evidence="2" id="KW-1185">Reference proteome</keyword>
<dbReference type="AlphaFoldDB" id="A0A1H5VT51"/>
<dbReference type="OrthoDB" id="6135815at2"/>
<organism evidence="1 2">
    <name type="scientific">Marinobacterium lutimaris</name>
    <dbReference type="NCBI Taxonomy" id="568106"/>
    <lineage>
        <taxon>Bacteria</taxon>
        <taxon>Pseudomonadati</taxon>
        <taxon>Pseudomonadota</taxon>
        <taxon>Gammaproteobacteria</taxon>
        <taxon>Oceanospirillales</taxon>
        <taxon>Oceanospirillaceae</taxon>
        <taxon>Marinobacterium</taxon>
    </lineage>
</organism>
<gene>
    <name evidence="1" type="ORF">SAMN05444390_101829</name>
</gene>
<evidence type="ECO:0000313" key="2">
    <source>
        <dbReference type="Proteomes" id="UP000236745"/>
    </source>
</evidence>
<accession>A0A1H5VT51</accession>